<dbReference type="Pfam" id="PF06568">
    <property type="entry name" value="YjiS-like"/>
    <property type="match status" value="1"/>
</dbReference>
<gene>
    <name evidence="2" type="ORF">G8E03_01425</name>
</gene>
<protein>
    <submittedName>
        <fullName evidence="2">DUF1127 domain-containing protein</fullName>
    </submittedName>
</protein>
<dbReference type="AlphaFoldDB" id="A0A6G7VI67"/>
<accession>A0A6G7VI67</accession>
<sequence>MALTAYPTPAPLGSDLVYRFVTKIEHILLDLRALPRARATQRVLNSLSNRELADLGLVRADIQYIARNLCHRAL</sequence>
<dbReference type="Proteomes" id="UP000500791">
    <property type="component" value="Chromosome"/>
</dbReference>
<reference evidence="2 3" key="1">
    <citation type="submission" date="2020-03" db="EMBL/GenBank/DDBJ databases">
        <title>Complete genome sequence of Monaibacterium sp. ALG8 with diverse plasmids.</title>
        <authorList>
            <person name="Sun C."/>
        </authorList>
    </citation>
    <scope>NUCLEOTIDE SEQUENCE [LARGE SCALE GENOMIC DNA]</scope>
    <source>
        <strain evidence="2 3">ALG8</strain>
    </source>
</reference>
<dbReference type="InterPro" id="IPR009506">
    <property type="entry name" value="YjiS-like"/>
</dbReference>
<evidence type="ECO:0000313" key="2">
    <source>
        <dbReference type="EMBL" id="QIK39538.1"/>
    </source>
</evidence>
<keyword evidence="3" id="KW-1185">Reference proteome</keyword>
<dbReference type="EMBL" id="CP049811">
    <property type="protein sequence ID" value="QIK39538.1"/>
    <property type="molecule type" value="Genomic_DNA"/>
</dbReference>
<dbReference type="RefSeq" id="WP_166187798.1">
    <property type="nucleotide sequence ID" value="NZ_CP049811.1"/>
</dbReference>
<organism evidence="2 3">
    <name type="scientific">Pontivivens nitratireducens</name>
    <dbReference type="NCBI Taxonomy" id="2758038"/>
    <lineage>
        <taxon>Bacteria</taxon>
        <taxon>Pseudomonadati</taxon>
        <taxon>Pseudomonadota</taxon>
        <taxon>Alphaproteobacteria</taxon>
        <taxon>Rhodobacterales</taxon>
        <taxon>Paracoccaceae</taxon>
        <taxon>Pontivivens</taxon>
    </lineage>
</organism>
<proteinExistence type="predicted"/>
<feature type="domain" description="YjiS-like" evidence="1">
    <location>
        <begin position="36"/>
        <end position="63"/>
    </location>
</feature>
<name>A0A6G7VI67_9RHOB</name>
<evidence type="ECO:0000313" key="3">
    <source>
        <dbReference type="Proteomes" id="UP000500791"/>
    </source>
</evidence>
<evidence type="ECO:0000259" key="1">
    <source>
        <dbReference type="Pfam" id="PF06568"/>
    </source>
</evidence>
<dbReference type="KEGG" id="mon:G8E03_01425"/>